<dbReference type="InterPro" id="IPR032710">
    <property type="entry name" value="NTF2-like_dom_sf"/>
</dbReference>
<reference evidence="1 2" key="1">
    <citation type="submission" date="2016-10" db="EMBL/GenBank/DDBJ databases">
        <authorList>
            <person name="de Groot N.N."/>
        </authorList>
    </citation>
    <scope>NUCLEOTIDE SEQUENCE [LARGE SCALE GENOMIC DNA]</scope>
    <source>
        <strain evidence="1 2">DSM 22274</strain>
    </source>
</reference>
<organism evidence="1 2">
    <name type="scientific">Arthrobacter alpinus</name>
    <dbReference type="NCBI Taxonomy" id="656366"/>
    <lineage>
        <taxon>Bacteria</taxon>
        <taxon>Bacillati</taxon>
        <taxon>Actinomycetota</taxon>
        <taxon>Actinomycetes</taxon>
        <taxon>Micrococcales</taxon>
        <taxon>Micrococcaceae</taxon>
        <taxon>Arthrobacter</taxon>
    </lineage>
</organism>
<dbReference type="AlphaFoldDB" id="A0A1H5IRZ9"/>
<dbReference type="Gene3D" id="3.10.450.50">
    <property type="match status" value="1"/>
</dbReference>
<evidence type="ECO:0000313" key="1">
    <source>
        <dbReference type="EMBL" id="SEE42837.1"/>
    </source>
</evidence>
<name>A0A1H5IRZ9_9MICC</name>
<proteinExistence type="predicted"/>
<dbReference type="Proteomes" id="UP000182725">
    <property type="component" value="Unassembled WGS sequence"/>
</dbReference>
<gene>
    <name evidence="1" type="ORF">SAMN04489740_1386</name>
</gene>
<protein>
    <recommendedName>
        <fullName evidence="3">SnoaL-like domain-containing protein</fullName>
    </recommendedName>
</protein>
<sequence length="109" mass="11495">MSISTTPAQIAMTCFEAGAKGDLDTLMSKVTEDVTAFSPEGPVEGAQAFRALWENVGRMYSRFDLVGAYGDDSSPALFHNGISPMLSSSGTWPHSRIPIRGVGASTAPL</sequence>
<dbReference type="SUPFAM" id="SSF54427">
    <property type="entry name" value="NTF2-like"/>
    <property type="match status" value="1"/>
</dbReference>
<evidence type="ECO:0000313" key="2">
    <source>
        <dbReference type="Proteomes" id="UP000182725"/>
    </source>
</evidence>
<dbReference type="EMBL" id="FNTV01000001">
    <property type="protein sequence ID" value="SEE42837.1"/>
    <property type="molecule type" value="Genomic_DNA"/>
</dbReference>
<accession>A0A1H5IRZ9</accession>
<evidence type="ECO:0008006" key="3">
    <source>
        <dbReference type="Google" id="ProtNLM"/>
    </source>
</evidence>